<evidence type="ECO:0000313" key="2">
    <source>
        <dbReference type="EMBL" id="VVE74127.1"/>
    </source>
</evidence>
<organism evidence="2 3">
    <name type="scientific">Pandoraea anapnoica</name>
    <dbReference type="NCBI Taxonomy" id="2508301"/>
    <lineage>
        <taxon>Bacteria</taxon>
        <taxon>Pseudomonadati</taxon>
        <taxon>Pseudomonadota</taxon>
        <taxon>Betaproteobacteria</taxon>
        <taxon>Burkholderiales</taxon>
        <taxon>Burkholderiaceae</taxon>
        <taxon>Pandoraea</taxon>
    </lineage>
</organism>
<feature type="transmembrane region" description="Helical" evidence="1">
    <location>
        <begin position="307"/>
        <end position="327"/>
    </location>
</feature>
<name>A0A5E5AM82_9BURK</name>
<dbReference type="OrthoDB" id="9061701at2"/>
<feature type="transmembrane region" description="Helical" evidence="1">
    <location>
        <begin position="269"/>
        <end position="287"/>
    </location>
</feature>
<reference evidence="2 3" key="1">
    <citation type="submission" date="2019-08" db="EMBL/GenBank/DDBJ databases">
        <authorList>
            <person name="Peeters C."/>
        </authorList>
    </citation>
    <scope>NUCLEOTIDE SEQUENCE [LARGE SCALE GENOMIC DNA]</scope>
    <source>
        <strain evidence="2 3">LMG 31117</strain>
    </source>
</reference>
<feature type="transmembrane region" description="Helical" evidence="1">
    <location>
        <begin position="196"/>
        <end position="216"/>
    </location>
</feature>
<proteinExistence type="predicted"/>
<protein>
    <recommendedName>
        <fullName evidence="4">Glycosyltransferase RgtA/B/C/D-like domain-containing protein</fullName>
    </recommendedName>
</protein>
<accession>A0A5E5AM82</accession>
<feature type="transmembrane region" description="Helical" evidence="1">
    <location>
        <begin position="129"/>
        <end position="146"/>
    </location>
</feature>
<feature type="transmembrane region" description="Helical" evidence="1">
    <location>
        <begin position="339"/>
        <end position="358"/>
    </location>
</feature>
<dbReference type="EMBL" id="CABPSP010000018">
    <property type="protein sequence ID" value="VVE74127.1"/>
    <property type="molecule type" value="Genomic_DNA"/>
</dbReference>
<evidence type="ECO:0000313" key="3">
    <source>
        <dbReference type="Proteomes" id="UP000383122"/>
    </source>
</evidence>
<keyword evidence="1" id="KW-1133">Transmembrane helix</keyword>
<feature type="transmembrane region" description="Helical" evidence="1">
    <location>
        <begin position="105"/>
        <end position="123"/>
    </location>
</feature>
<keyword evidence="3" id="KW-1185">Reference proteome</keyword>
<dbReference type="AlphaFoldDB" id="A0A5E5AM82"/>
<feature type="transmembrane region" description="Helical" evidence="1">
    <location>
        <begin position="72"/>
        <end position="93"/>
    </location>
</feature>
<evidence type="ECO:0000256" key="1">
    <source>
        <dbReference type="SAM" id="Phobius"/>
    </source>
</evidence>
<evidence type="ECO:0008006" key="4">
    <source>
        <dbReference type="Google" id="ProtNLM"/>
    </source>
</evidence>
<feature type="transmembrane region" description="Helical" evidence="1">
    <location>
        <begin position="12"/>
        <end position="34"/>
    </location>
</feature>
<keyword evidence="1" id="KW-0472">Membrane</keyword>
<feature type="transmembrane region" description="Helical" evidence="1">
    <location>
        <begin position="158"/>
        <end position="184"/>
    </location>
</feature>
<sequence length="533" mass="59032">MRKAVSGYAGDIAVLFVVYALAYGLMLLNHGIYWDDWVWFDLRPDLIKSSMSQLGYPFLADIHLFLQQGGVFAYRILTFACYLVAAIALYGTLAQIPSISRTQRLFITLIFAVFPVNGARILIATVHYAIAYAGFFVACFAFVSYVNSRRTIYGVIAWLLFFASNYLVNSLLVFYGVLPIYLLYLGINERATSVRWRAIVINNLGFLVLPLIVFLAKQQWGKPYGLYDGYNTISLKNALLSVPSLDQAAHGTLIDPVNSALLAGESEKWLSAIVIVVAIGISVWVWNSARKPSADGTGSPSLVSLPVNLFVAIALLSLAVFPYLVVGKMPAINSWETRHQMLVPLGAAWLFVAIASVVRSATRIPVAPVLALICGLFVASNIRDNILYIGDAFKQDAFMLNAAQNPDLRAGGGEVFSMRDTTTDMSWSGRCMSFYEYAGMFSRIFHEQSRLPIGSCELYAYDVIRPGFTASYHLADVKPGQPTREVVIERAGYTLSLNSTLRLLKQSYFEPKYFEANIRHIVNVRVVPYAGAP</sequence>
<keyword evidence="1" id="KW-0812">Transmembrane</keyword>
<gene>
    <name evidence="2" type="ORF">PAN31117_04853</name>
</gene>
<dbReference type="Proteomes" id="UP000383122">
    <property type="component" value="Unassembled WGS sequence"/>
</dbReference>
<dbReference type="RefSeq" id="WP_150740428.1">
    <property type="nucleotide sequence ID" value="NZ_CABPSP010000018.1"/>
</dbReference>